<feature type="compositionally biased region" description="Basic and acidic residues" evidence="7">
    <location>
        <begin position="186"/>
        <end position="195"/>
    </location>
</feature>
<reference evidence="9 10" key="1">
    <citation type="submission" date="2021-01" db="EMBL/GenBank/DDBJ databases">
        <title>Whole genome shotgun sequence of Asanoa iriomotensis NBRC 100142.</title>
        <authorList>
            <person name="Komaki H."/>
            <person name="Tamura T."/>
        </authorList>
    </citation>
    <scope>NUCLEOTIDE SEQUENCE [LARGE SCALE GENOMIC DNA]</scope>
    <source>
        <strain evidence="9 10">NBRC 100142</strain>
    </source>
</reference>
<evidence type="ECO:0000256" key="3">
    <source>
        <dbReference type="ARBA" id="ARBA00022679"/>
    </source>
</evidence>
<evidence type="ECO:0000256" key="1">
    <source>
        <dbReference type="ARBA" id="ARBA00011738"/>
    </source>
</evidence>
<feature type="active site" description="Proton donor" evidence="6">
    <location>
        <position position="614"/>
    </location>
</feature>
<dbReference type="PANTHER" id="PTHR47786:SF2">
    <property type="entry name" value="GLYCOSYL HYDROLASE FAMILY 13 CATALYTIC DOMAIN-CONTAINING PROTEIN"/>
    <property type="match status" value="1"/>
</dbReference>
<dbReference type="SMART" id="SM00642">
    <property type="entry name" value="Aamy"/>
    <property type="match status" value="1"/>
</dbReference>
<dbReference type="Gene3D" id="1.20.58.80">
    <property type="entry name" value="Phosphotransferase system, lactose/cellobiose-type IIA subunit"/>
    <property type="match status" value="1"/>
</dbReference>
<keyword evidence="2 6" id="KW-0328">Glycosyltransferase</keyword>
<feature type="binding site" evidence="6">
    <location>
        <position position="586"/>
    </location>
    <ligand>
        <name>alpha-maltose 1-phosphate</name>
        <dbReference type="ChEBI" id="CHEBI:63576"/>
    </ligand>
</feature>
<gene>
    <name evidence="6 9" type="primary">glgE</name>
    <name evidence="9" type="ORF">Air01nite_00510</name>
</gene>
<dbReference type="CDD" id="cd11344">
    <property type="entry name" value="AmyAc_GlgE_like"/>
    <property type="match status" value="1"/>
</dbReference>
<comment type="catalytic activity">
    <reaction evidence="5 6">
        <text>alpha-maltose 1-phosphate + [(1-&gt;4)-alpha-D-glucosyl](n) = [(1-&gt;4)-alpha-D-glucosyl](n+2) + phosphate</text>
        <dbReference type="Rhea" id="RHEA:42692"/>
        <dbReference type="Rhea" id="RHEA-COMP:9584"/>
        <dbReference type="Rhea" id="RHEA-COMP:10183"/>
        <dbReference type="ChEBI" id="CHEBI:15444"/>
        <dbReference type="ChEBI" id="CHEBI:43474"/>
        <dbReference type="ChEBI" id="CHEBI:63576"/>
        <dbReference type="EC" id="2.4.99.16"/>
    </reaction>
</comment>
<dbReference type="EMBL" id="BONC01000001">
    <property type="protein sequence ID" value="GIF53956.1"/>
    <property type="molecule type" value="Genomic_DNA"/>
</dbReference>
<feature type="binding site" evidence="6">
    <location>
        <position position="515"/>
    </location>
    <ligand>
        <name>alpha-maltose 1-phosphate</name>
        <dbReference type="ChEBI" id="CHEBI:63576"/>
    </ligand>
</feature>
<feature type="binding site" evidence="6">
    <location>
        <position position="550"/>
    </location>
    <ligand>
        <name>alpha-maltose 1-phosphate</name>
        <dbReference type="ChEBI" id="CHEBI:63576"/>
    </ligand>
</feature>
<evidence type="ECO:0000256" key="4">
    <source>
        <dbReference type="ARBA" id="ARBA00023277"/>
    </source>
</evidence>
<dbReference type="InterPro" id="IPR017853">
    <property type="entry name" value="GH"/>
</dbReference>
<dbReference type="InterPro" id="IPR006047">
    <property type="entry name" value="GH13_cat_dom"/>
</dbReference>
<organism evidence="9 10">
    <name type="scientific">Asanoa iriomotensis</name>
    <dbReference type="NCBI Taxonomy" id="234613"/>
    <lineage>
        <taxon>Bacteria</taxon>
        <taxon>Bacillati</taxon>
        <taxon>Actinomycetota</taxon>
        <taxon>Actinomycetes</taxon>
        <taxon>Micromonosporales</taxon>
        <taxon>Micromonosporaceae</taxon>
        <taxon>Asanoa</taxon>
    </lineage>
</organism>
<evidence type="ECO:0000313" key="9">
    <source>
        <dbReference type="EMBL" id="GIF53956.1"/>
    </source>
</evidence>
<comment type="caution">
    <text evidence="9">The sequence shown here is derived from an EMBL/GenBank/DDBJ whole genome shotgun (WGS) entry which is preliminary data.</text>
</comment>
<comment type="similarity">
    <text evidence="6">Belongs to the glycosyl hydrolase 13 family. GlgE subfamily.</text>
</comment>
<evidence type="ECO:0000256" key="6">
    <source>
        <dbReference type="HAMAP-Rule" id="MF_02124"/>
    </source>
</evidence>
<feature type="compositionally biased region" description="Pro residues" evidence="7">
    <location>
        <begin position="40"/>
        <end position="83"/>
    </location>
</feature>
<feature type="binding site" evidence="6">
    <location>
        <begin position="723"/>
        <end position="724"/>
    </location>
    <ligand>
        <name>alpha-maltose 1-phosphate</name>
        <dbReference type="ChEBI" id="CHEBI:63576"/>
    </ligand>
</feature>
<keyword evidence="3 6" id="KW-0808">Transferase</keyword>
<dbReference type="InterPro" id="IPR026585">
    <property type="entry name" value="GlgE"/>
</dbReference>
<dbReference type="Proteomes" id="UP000624325">
    <property type="component" value="Unassembled WGS sequence"/>
</dbReference>
<feature type="region of interest" description="Disordered" evidence="7">
    <location>
        <begin position="1"/>
        <end position="215"/>
    </location>
</feature>
<feature type="site" description="Transition state stabilizer" evidence="6">
    <location>
        <position position="670"/>
    </location>
</feature>
<protein>
    <recommendedName>
        <fullName evidence="6">Alpha-1,4-glucan:maltose-1-phosphate maltosyltransferase</fullName>
        <shortName evidence="6">GMPMT</shortName>
        <ecNumber evidence="6">2.4.99.16</ecNumber>
    </recommendedName>
    <alternativeName>
        <fullName evidence="6">(1-&gt;4)-alpha-D-glucan:maltose-1-phosphate alpha-D-maltosyltransferase</fullName>
    </alternativeName>
</protein>
<dbReference type="Gene3D" id="3.20.20.80">
    <property type="entry name" value="Glycosidases"/>
    <property type="match status" value="1"/>
</dbReference>
<dbReference type="Gene3D" id="2.60.40.10">
    <property type="entry name" value="Immunoglobulins"/>
    <property type="match status" value="1"/>
</dbReference>
<dbReference type="EC" id="2.4.99.16" evidence="6"/>
<feature type="compositionally biased region" description="Low complexity" evidence="7">
    <location>
        <begin position="99"/>
        <end position="110"/>
    </location>
</feature>
<dbReference type="Pfam" id="PF11896">
    <property type="entry name" value="GlgE_dom_N_S"/>
    <property type="match status" value="1"/>
</dbReference>
<accession>A0ABQ4BTV0</accession>
<evidence type="ECO:0000313" key="10">
    <source>
        <dbReference type="Proteomes" id="UP000624325"/>
    </source>
</evidence>
<dbReference type="Gene3D" id="2.60.40.1180">
    <property type="entry name" value="Golgi alpha-mannosidase II"/>
    <property type="match status" value="1"/>
</dbReference>
<feature type="binding site" evidence="6">
    <location>
        <position position="455"/>
    </location>
    <ligand>
        <name>alpha-maltose 1-phosphate</name>
        <dbReference type="ChEBI" id="CHEBI:63576"/>
    </ligand>
</feature>
<dbReference type="PRINTS" id="PR01217">
    <property type="entry name" value="PRICHEXTENSN"/>
</dbReference>
<evidence type="ECO:0000256" key="7">
    <source>
        <dbReference type="SAM" id="MobiDB-lite"/>
    </source>
</evidence>
<name>A0ABQ4BTV0_9ACTN</name>
<feature type="compositionally biased region" description="Low complexity" evidence="7">
    <location>
        <begin position="165"/>
        <end position="185"/>
    </location>
</feature>
<keyword evidence="10" id="KW-1185">Reference proteome</keyword>
<sequence length="856" mass="91855">MAEVDPVPTTNTPEGDARPAAESARPAPPKPGPAAAKPAVPKPGPPAASPAAPKPGPPAAKPTTPKPAPPKPGPPSAAEPPAKPAAAPAKPVPAPAEPEPAATTEAKPAAAPEPAPTPTAEPADVPASFEPAAGSAAKPAAPATPEPVAASAAEPAAAPQPPAEPAAAPAAPTPTPAAASAVPSADPERAPKAGRQEPVAPDPTAGRLPIDEVGPSVSCGKYPAKAVVGEIIPVSATVFREGHDAIGCNVVWRDPSGTEHPFTRMTAGAPGTDRWHATFVPEAVGDGSFVVEAFSDPYLSWRDAVEKKIAAGQDVTDLANDLVEGAALLDRAAGGVPDDQRSRVTKAAEALRAEDLALGVRVSPALGLADLLWQHPVRELVSRSDAYPVWVDRKKALFSAWYEFFPRSEGAVVGDGHAKHGTFETAQGRLPGVAKMGFDVLYLPPIHPIGRVNRKGKNNALVAEEGDVGSPWAIGSEEGGHDAIHPRLGTLDDFRAFVGAAKEHGLEVAMDLALQCAPDHPWVKEHPEWFTTRADGTIAYAENPPKKYQDIYPLNFDNDPEGIRQEIRRVVLHWVGQGVKIFRVDNPHTKPVNFWHWLIAEVKAVDPDVLFLAEAFTRPAMMNGLGKIGFSQSYTYFTWRTTAWEMREYCEQLVAAADHMRPNFWPNTPDILHETLQHGGPPMFKIRAVLASMLMPSWGLYAGYELFEHVARPGAEEYLDNEKFELRPRDWKGAENAGRSLAGFLGRLNAIRRDNPALHWLRNLRFHEVDNPALLCWSKRDPRADNTVLVVCSFDSSGVQWGNTTLDMPALGMDWHERFVVTDQLTGGTYDWGQRNAVRLDPFLEPAHILSVRPRR</sequence>
<dbReference type="PANTHER" id="PTHR47786">
    <property type="entry name" value="ALPHA-1,4-GLUCAN:MALTOSE-1-PHOSPHATE MALTOSYLTRANSFERASE"/>
    <property type="match status" value="1"/>
</dbReference>
<dbReference type="InterPro" id="IPR013780">
    <property type="entry name" value="Glyco_hydro_b"/>
</dbReference>
<proteinExistence type="inferred from homology"/>
<dbReference type="Pfam" id="PF21702">
    <property type="entry name" value="GLGE_C"/>
    <property type="match status" value="1"/>
</dbReference>
<comment type="subunit">
    <text evidence="1 6">Homodimer.</text>
</comment>
<dbReference type="SUPFAM" id="SSF51445">
    <property type="entry name" value="(Trans)glycosidases"/>
    <property type="match status" value="1"/>
</dbReference>
<comment type="function">
    <text evidence="6">Maltosyltransferase that uses maltose 1-phosphate (M1P) as the sugar donor to elongate linear or branched alpha-(1-&gt;4)-glucans. Is involved in a branched alpha-glucan biosynthetic pathway from trehalose, together with TreS, Mak and GlgB.</text>
</comment>
<dbReference type="InterPro" id="IPR013783">
    <property type="entry name" value="Ig-like_fold"/>
</dbReference>
<dbReference type="InterPro" id="IPR021828">
    <property type="entry name" value="GlgE_dom_N/S"/>
</dbReference>
<keyword evidence="4 6" id="KW-0119">Carbohydrate metabolism</keyword>
<dbReference type="HAMAP" id="MF_02124">
    <property type="entry name" value="GlgE"/>
    <property type="match status" value="1"/>
</dbReference>
<dbReference type="InterPro" id="IPR049171">
    <property type="entry name" value="GLGE_C"/>
</dbReference>
<feature type="compositionally biased region" description="Low complexity" evidence="7">
    <location>
        <begin position="130"/>
        <end position="157"/>
    </location>
</feature>
<feature type="domain" description="Glycosyl hydrolase family 13 catalytic" evidence="8">
    <location>
        <begin position="399"/>
        <end position="752"/>
    </location>
</feature>
<evidence type="ECO:0000256" key="5">
    <source>
        <dbReference type="ARBA" id="ARBA00048735"/>
    </source>
</evidence>
<evidence type="ECO:0000259" key="8">
    <source>
        <dbReference type="SMART" id="SM00642"/>
    </source>
</evidence>
<feature type="active site" description="Nucleophile" evidence="6">
    <location>
        <position position="585"/>
    </location>
</feature>
<evidence type="ECO:0000256" key="2">
    <source>
        <dbReference type="ARBA" id="ARBA00022676"/>
    </source>
</evidence>